<dbReference type="GO" id="GO:0071555">
    <property type="term" value="P:cell wall organization"/>
    <property type="evidence" value="ECO:0007669"/>
    <property type="project" value="UniProtKB-KW"/>
</dbReference>
<dbReference type="PANTHER" id="PTHR33734">
    <property type="entry name" value="LYSM DOMAIN-CONTAINING GPI-ANCHORED PROTEIN 2"/>
    <property type="match status" value="1"/>
</dbReference>
<dbReference type="Pfam" id="PF00877">
    <property type="entry name" value="NLPC_P60"/>
    <property type="match status" value="1"/>
</dbReference>
<keyword evidence="2" id="KW-0645">Protease</keyword>
<dbReference type="InterPro" id="IPR000064">
    <property type="entry name" value="NLP_P60_dom"/>
</dbReference>
<evidence type="ECO:0008006" key="13">
    <source>
        <dbReference type="Google" id="ProtNLM"/>
    </source>
</evidence>
<dbReference type="SUPFAM" id="SSF54106">
    <property type="entry name" value="LysM domain"/>
    <property type="match status" value="4"/>
</dbReference>
<evidence type="ECO:0000313" key="12">
    <source>
        <dbReference type="Proteomes" id="UP000037146"/>
    </source>
</evidence>
<proteinExistence type="inferred from homology"/>
<gene>
    <name evidence="11" type="ORF">AC625_22350</name>
</gene>
<dbReference type="SMART" id="SM00257">
    <property type="entry name" value="LysM"/>
    <property type="match status" value="4"/>
</dbReference>
<dbReference type="InterPro" id="IPR018392">
    <property type="entry name" value="LysM"/>
</dbReference>
<keyword evidence="12" id="KW-1185">Reference proteome</keyword>
<dbReference type="PATRIC" id="fig|1679170.3.peg.5042"/>
<dbReference type="Pfam" id="PF01476">
    <property type="entry name" value="LysM"/>
    <property type="match status" value="4"/>
</dbReference>
<dbReference type="EMBL" id="LFZW01000001">
    <property type="protein sequence ID" value="KMY51925.1"/>
    <property type="molecule type" value="Genomic_DNA"/>
</dbReference>
<keyword evidence="3 8" id="KW-0732">Signal</keyword>
<dbReference type="InterPro" id="IPR038765">
    <property type="entry name" value="Papain-like_cys_pep_sf"/>
</dbReference>
<organism evidence="11 12">
    <name type="scientific">Peribacillus loiseleuriae</name>
    <dbReference type="NCBI Taxonomy" id="1679170"/>
    <lineage>
        <taxon>Bacteria</taxon>
        <taxon>Bacillati</taxon>
        <taxon>Bacillota</taxon>
        <taxon>Bacilli</taxon>
        <taxon>Bacillales</taxon>
        <taxon>Bacillaceae</taxon>
        <taxon>Peribacillus</taxon>
    </lineage>
</organism>
<evidence type="ECO:0000256" key="7">
    <source>
        <dbReference type="ARBA" id="ARBA00023316"/>
    </source>
</evidence>
<dbReference type="STRING" id="1679170.AC625_22350"/>
<evidence type="ECO:0000256" key="2">
    <source>
        <dbReference type="ARBA" id="ARBA00022670"/>
    </source>
</evidence>
<evidence type="ECO:0000256" key="3">
    <source>
        <dbReference type="ARBA" id="ARBA00022729"/>
    </source>
</evidence>
<dbReference type="CDD" id="cd00118">
    <property type="entry name" value="LysM"/>
    <property type="match status" value="4"/>
</dbReference>
<dbReference type="Gene3D" id="3.10.350.10">
    <property type="entry name" value="LysM domain"/>
    <property type="match status" value="4"/>
</dbReference>
<dbReference type="Proteomes" id="UP000037146">
    <property type="component" value="Unassembled WGS sequence"/>
</dbReference>
<comment type="similarity">
    <text evidence="1">Belongs to the peptidase C40 family.</text>
</comment>
<feature type="domain" description="LysM" evidence="9">
    <location>
        <begin position="158"/>
        <end position="201"/>
    </location>
</feature>
<feature type="chain" id="PRO_5005524691" description="Peptidoglycan endopeptidase" evidence="8">
    <location>
        <begin position="26"/>
        <end position="420"/>
    </location>
</feature>
<evidence type="ECO:0000259" key="9">
    <source>
        <dbReference type="PROSITE" id="PS51782"/>
    </source>
</evidence>
<feature type="domain" description="LysM" evidence="9">
    <location>
        <begin position="26"/>
        <end position="69"/>
    </location>
</feature>
<sequence>MMKKTLYTISTVAVLSSIIAPSAFADSYTVKKGDSLHKIAQANKTTVAKIKELNKLESDAIYVNQVLLMDHTSTPTEVKTASQITFNKMNTTVHTVVSGDNLTKIANKYGITLGELKNLNSLTSTVIYPGDKLIVSETQGTTVVELPKTETSQPSKDQSHTVKTGDSLWKIASNNNTTVVNLKSINKLSSDQIYLGQVLQLEKSTETNSVTTPSVEATEQSVVKPTQPQNGSETYTVTAGDTLSKIASKYSMTINQLKAINNLTTDTIYLGQSLVIDSSLISSEASTTVKPDNVVNNTQSSSELIKIAKELTGSPYSWAGSSPSGFDCSGFIYYVLKKAGYQVSRVSSSTYFDMGKNVKAPQPGDLIFFDTTTNSKAIVSHMGIYLGNNEFIHASSSQGVTVTSINNSYFKNRIMGYKSL</sequence>
<keyword evidence="4" id="KW-0677">Repeat</keyword>
<dbReference type="PANTHER" id="PTHR33734:SF22">
    <property type="entry name" value="MEMBRANE-BOUND LYTIC MUREIN TRANSGLYCOSYLASE D"/>
    <property type="match status" value="1"/>
</dbReference>
<dbReference type="GO" id="GO:0008932">
    <property type="term" value="F:lytic endotransglycosylase activity"/>
    <property type="evidence" value="ECO:0007669"/>
    <property type="project" value="TreeGrafter"/>
</dbReference>
<dbReference type="PROSITE" id="PS51935">
    <property type="entry name" value="NLPC_P60"/>
    <property type="match status" value="1"/>
</dbReference>
<evidence type="ECO:0000256" key="1">
    <source>
        <dbReference type="ARBA" id="ARBA00007074"/>
    </source>
</evidence>
<evidence type="ECO:0000256" key="8">
    <source>
        <dbReference type="SAM" id="SignalP"/>
    </source>
</evidence>
<comment type="caution">
    <text evidence="11">The sequence shown here is derived from an EMBL/GenBank/DDBJ whole genome shotgun (WGS) entry which is preliminary data.</text>
</comment>
<dbReference type="AlphaFoldDB" id="A0A0K9GZ95"/>
<keyword evidence="5" id="KW-0378">Hydrolase</keyword>
<protein>
    <recommendedName>
        <fullName evidence="13">Peptidoglycan endopeptidase</fullName>
    </recommendedName>
</protein>
<evidence type="ECO:0000259" key="10">
    <source>
        <dbReference type="PROSITE" id="PS51935"/>
    </source>
</evidence>
<feature type="domain" description="LysM" evidence="9">
    <location>
        <begin position="92"/>
        <end position="135"/>
    </location>
</feature>
<keyword evidence="7" id="KW-0961">Cell wall biogenesis/degradation</keyword>
<feature type="domain" description="LysM" evidence="9">
    <location>
        <begin position="233"/>
        <end position="276"/>
    </location>
</feature>
<dbReference type="Gene3D" id="3.90.1720.10">
    <property type="entry name" value="endopeptidase domain like (from Nostoc punctiforme)"/>
    <property type="match status" value="1"/>
</dbReference>
<name>A0A0K9GZ95_9BACI</name>
<dbReference type="SUPFAM" id="SSF54001">
    <property type="entry name" value="Cysteine proteinases"/>
    <property type="match status" value="1"/>
</dbReference>
<reference evidence="12" key="1">
    <citation type="submission" date="2015-07" db="EMBL/GenBank/DDBJ databases">
        <title>Genome sequencing project for genomic taxonomy and phylogenomics of Bacillus-like bacteria.</title>
        <authorList>
            <person name="Liu B."/>
            <person name="Wang J."/>
            <person name="Zhu Y."/>
            <person name="Liu G."/>
            <person name="Chen Q."/>
            <person name="Chen Z."/>
            <person name="Lan J."/>
            <person name="Che J."/>
            <person name="Ge C."/>
            <person name="Shi H."/>
            <person name="Pan Z."/>
            <person name="Liu X."/>
        </authorList>
    </citation>
    <scope>NUCLEOTIDE SEQUENCE [LARGE SCALE GENOMIC DNA]</scope>
    <source>
        <strain evidence="12">FJAT-27997</strain>
    </source>
</reference>
<accession>A0A0K9GZ95</accession>
<dbReference type="OrthoDB" id="9813368at2"/>
<keyword evidence="6" id="KW-0788">Thiol protease</keyword>
<dbReference type="PROSITE" id="PS51782">
    <property type="entry name" value="LYSM"/>
    <property type="match status" value="4"/>
</dbReference>
<feature type="signal peptide" evidence="8">
    <location>
        <begin position="1"/>
        <end position="25"/>
    </location>
</feature>
<feature type="domain" description="NlpC/P60" evidence="10">
    <location>
        <begin position="298"/>
        <end position="420"/>
    </location>
</feature>
<evidence type="ECO:0000313" key="11">
    <source>
        <dbReference type="EMBL" id="KMY51925.1"/>
    </source>
</evidence>
<evidence type="ECO:0000256" key="4">
    <source>
        <dbReference type="ARBA" id="ARBA00022737"/>
    </source>
</evidence>
<dbReference type="GO" id="GO:0008234">
    <property type="term" value="F:cysteine-type peptidase activity"/>
    <property type="evidence" value="ECO:0007669"/>
    <property type="project" value="UniProtKB-KW"/>
</dbReference>
<dbReference type="InterPro" id="IPR036779">
    <property type="entry name" value="LysM_dom_sf"/>
</dbReference>
<dbReference type="GO" id="GO:0006508">
    <property type="term" value="P:proteolysis"/>
    <property type="evidence" value="ECO:0007669"/>
    <property type="project" value="UniProtKB-KW"/>
</dbReference>
<evidence type="ECO:0000256" key="5">
    <source>
        <dbReference type="ARBA" id="ARBA00022801"/>
    </source>
</evidence>
<evidence type="ECO:0000256" key="6">
    <source>
        <dbReference type="ARBA" id="ARBA00022807"/>
    </source>
</evidence>